<proteinExistence type="predicted"/>
<accession>A0A1D9NB84</accession>
<reference evidence="2" key="1">
    <citation type="submission" date="2016-07" db="EMBL/GenBank/DDBJ databases">
        <authorList>
            <person name="Zhai Y."/>
            <person name="He Z."/>
            <person name="Kang Y."/>
            <person name="Yu H."/>
            <person name="Wang J."/>
            <person name="Du P."/>
            <person name="Zhang Z."/>
            <person name="Chen Y."/>
            <person name="Hu S."/>
            <person name="Gao Z."/>
        </authorList>
    </citation>
    <scope>NUCLEOTIDE SEQUENCE [LARGE SCALE GENOMIC DNA]</scope>
    <source>
        <strain evidence="2">F5</strain>
        <strain evidence="1">F77</strain>
        <plasmid evidence="2">pF5</plasmid>
        <plasmid evidence="1">pF77</plasmid>
    </source>
</reference>
<sequence>MTINCQMDKKDRHVTVSVVLSGTNAFSKESKIITSRCPAVNIRRC</sequence>
<protein>
    <submittedName>
        <fullName evidence="2">Uncharacterized protein</fullName>
    </submittedName>
</protein>
<dbReference type="AlphaFoldDB" id="A0A1D9NB84"/>
<dbReference type="EMBL" id="CP016403">
    <property type="protein sequence ID" value="AOZ87075.1"/>
    <property type="molecule type" value="Genomic_DNA"/>
</dbReference>
<organism evidence="2">
    <name type="scientific">Klebsiella pneumoniae subsp. pneumoniae</name>
    <dbReference type="NCBI Taxonomy" id="72407"/>
    <lineage>
        <taxon>Bacteria</taxon>
        <taxon>Pseudomonadati</taxon>
        <taxon>Pseudomonadota</taxon>
        <taxon>Gammaproteobacteria</taxon>
        <taxon>Enterobacterales</taxon>
        <taxon>Enterobacteriaceae</taxon>
        <taxon>Klebsiella/Raoultella group</taxon>
        <taxon>Klebsiella</taxon>
        <taxon>Klebsiella pneumoniae complex</taxon>
    </lineage>
</organism>
<name>A0A1D9NB84_KLEPN</name>
<evidence type="ECO:0000313" key="2">
    <source>
        <dbReference type="EMBL" id="AOZ87075.1"/>
    </source>
</evidence>
<keyword evidence="2" id="KW-0614">Plasmid</keyword>
<evidence type="ECO:0000313" key="1">
    <source>
        <dbReference type="EMBL" id="AOZ86988.1"/>
    </source>
</evidence>
<gene>
    <name evidence="2" type="ORF">A7K71_57</name>
    <name evidence="1" type="ORF">A7K74_72</name>
</gene>
<geneLocation type="plasmid" evidence="2">
    <name>pF5</name>
</geneLocation>
<dbReference type="EMBL" id="CP016402">
    <property type="protein sequence ID" value="AOZ86988.1"/>
    <property type="molecule type" value="Genomic_DNA"/>
</dbReference>
<geneLocation type="plasmid" evidence="1">
    <name>pF77</name>
</geneLocation>